<dbReference type="InterPro" id="IPR012919">
    <property type="entry name" value="SUN_dom"/>
</dbReference>
<sequence>MDFDFMPKGMMNDDGSADDDGDDFRLICRKMKTERTVESSDPHEIVIDPVQFCLSACKWRWSTFPLFFFFLIFYWSCGIGEQPLASKQRKNTDYNILANHCQCLIDSPFIHEIFTKYFENIFNSSGEHHSTLIKYIQYVSRKVSSEDSSSVTQCFVLQKMSEIARRLEAVILKMSLMDEKWRKWDKEYKIKKINERKTVEEAVRAAIDVYDADKTGLHDFALESAGGTVLLKKCSPTYENAWRYQKYLGIPFFQETISPRIVIQRRVGPSTGDCWSFKGEVGRFSVRLSHSINVTSVSYEHLPAQLSADGSVSSAPKVFQVWGYDDEDEMNTRRMLGEYQYESTGRPLQFFRTQVSNWVCLHTHLAYPDFFCYRSILIPKSLSAESDLPNALKNGVQPVASQYDRLKYLYATV</sequence>
<comment type="subcellular location">
    <subcellularLocation>
        <location evidence="1">Membrane</location>
    </subcellularLocation>
</comment>
<proteinExistence type="predicted"/>
<dbReference type="STRING" id="318479.A0A158Q2W2"/>
<evidence type="ECO:0000313" key="6">
    <source>
        <dbReference type="EMBL" id="VDN55324.1"/>
    </source>
</evidence>
<name>A0A158Q2W2_DRAME</name>
<evidence type="ECO:0000259" key="5">
    <source>
        <dbReference type="PROSITE" id="PS51469"/>
    </source>
</evidence>
<dbReference type="OrthoDB" id="342281at2759"/>
<dbReference type="PANTHER" id="PTHR12911">
    <property type="entry name" value="SAD1/UNC-84-LIKE PROTEIN-RELATED"/>
    <property type="match status" value="1"/>
</dbReference>
<evidence type="ECO:0000256" key="3">
    <source>
        <dbReference type="ARBA" id="ARBA00022989"/>
    </source>
</evidence>
<gene>
    <name evidence="6" type="ORF">DME_LOCUS5297</name>
</gene>
<evidence type="ECO:0000256" key="4">
    <source>
        <dbReference type="ARBA" id="ARBA00023136"/>
    </source>
</evidence>
<evidence type="ECO:0000256" key="1">
    <source>
        <dbReference type="ARBA" id="ARBA00004370"/>
    </source>
</evidence>
<dbReference type="WBParaSite" id="DME_0000093701-mRNA-1">
    <property type="protein sequence ID" value="DME_0000093701-mRNA-1"/>
    <property type="gene ID" value="DME_0000093701"/>
</dbReference>
<dbReference type="Proteomes" id="UP000038040">
    <property type="component" value="Unplaced"/>
</dbReference>
<dbReference type="Proteomes" id="UP000274756">
    <property type="component" value="Unassembled WGS sequence"/>
</dbReference>
<evidence type="ECO:0000313" key="7">
    <source>
        <dbReference type="Proteomes" id="UP000038040"/>
    </source>
</evidence>
<dbReference type="GO" id="GO:0043495">
    <property type="term" value="F:protein-membrane adaptor activity"/>
    <property type="evidence" value="ECO:0007669"/>
    <property type="project" value="TreeGrafter"/>
</dbReference>
<reference evidence="9" key="1">
    <citation type="submission" date="2016-04" db="UniProtKB">
        <authorList>
            <consortium name="WormBaseParasite"/>
        </authorList>
    </citation>
    <scope>IDENTIFICATION</scope>
</reference>
<feature type="domain" description="SUN" evidence="5">
    <location>
        <begin position="226"/>
        <end position="413"/>
    </location>
</feature>
<keyword evidence="2" id="KW-0812">Transmembrane</keyword>
<evidence type="ECO:0000313" key="8">
    <source>
        <dbReference type="Proteomes" id="UP000274756"/>
    </source>
</evidence>
<evidence type="ECO:0000256" key="2">
    <source>
        <dbReference type="ARBA" id="ARBA00022692"/>
    </source>
</evidence>
<dbReference type="Gene3D" id="2.60.120.260">
    <property type="entry name" value="Galactose-binding domain-like"/>
    <property type="match status" value="1"/>
</dbReference>
<dbReference type="PANTHER" id="PTHR12911:SF8">
    <property type="entry name" value="KLAROID PROTEIN-RELATED"/>
    <property type="match status" value="1"/>
</dbReference>
<reference evidence="6 8" key="2">
    <citation type="submission" date="2018-11" db="EMBL/GenBank/DDBJ databases">
        <authorList>
            <consortium name="Pathogen Informatics"/>
        </authorList>
    </citation>
    <scope>NUCLEOTIDE SEQUENCE [LARGE SCALE GENOMIC DNA]</scope>
</reference>
<dbReference type="AlphaFoldDB" id="A0A158Q2W2"/>
<dbReference type="PROSITE" id="PS51469">
    <property type="entry name" value="SUN"/>
    <property type="match status" value="1"/>
</dbReference>
<organism evidence="7 9">
    <name type="scientific">Dracunculus medinensis</name>
    <name type="common">Guinea worm</name>
    <dbReference type="NCBI Taxonomy" id="318479"/>
    <lineage>
        <taxon>Eukaryota</taxon>
        <taxon>Metazoa</taxon>
        <taxon>Ecdysozoa</taxon>
        <taxon>Nematoda</taxon>
        <taxon>Chromadorea</taxon>
        <taxon>Rhabditida</taxon>
        <taxon>Spirurina</taxon>
        <taxon>Dracunculoidea</taxon>
        <taxon>Dracunculidae</taxon>
        <taxon>Dracunculus</taxon>
    </lineage>
</organism>
<dbReference type="EMBL" id="UYYG01001152">
    <property type="protein sequence ID" value="VDN55324.1"/>
    <property type="molecule type" value="Genomic_DNA"/>
</dbReference>
<keyword evidence="8" id="KW-1185">Reference proteome</keyword>
<dbReference type="GO" id="GO:0034993">
    <property type="term" value="C:meiotic nuclear membrane microtubule tethering complex"/>
    <property type="evidence" value="ECO:0007669"/>
    <property type="project" value="TreeGrafter"/>
</dbReference>
<protein>
    <submittedName>
        <fullName evidence="9">SUN domain-containing protein</fullName>
    </submittedName>
</protein>
<keyword evidence="4" id="KW-0472">Membrane</keyword>
<evidence type="ECO:0000313" key="9">
    <source>
        <dbReference type="WBParaSite" id="DME_0000093701-mRNA-1"/>
    </source>
</evidence>
<accession>A0A158Q2W2</accession>
<keyword evidence="3" id="KW-1133">Transmembrane helix</keyword>
<dbReference type="InterPro" id="IPR045119">
    <property type="entry name" value="SUN1-5"/>
</dbReference>
<dbReference type="Pfam" id="PF07738">
    <property type="entry name" value="Sad1_UNC"/>
    <property type="match status" value="1"/>
</dbReference>